<evidence type="ECO:0000313" key="1">
    <source>
        <dbReference type="EMBL" id="KAF3455535.1"/>
    </source>
</evidence>
<name>A0A8K0HPU9_9ROSA</name>
<dbReference type="EMBL" id="VOIH02000001">
    <property type="protein sequence ID" value="KAF3455535.1"/>
    <property type="molecule type" value="Genomic_DNA"/>
</dbReference>
<comment type="caution">
    <text evidence="1">The sequence shown here is derived from an EMBL/GenBank/DDBJ whole genome shotgun (WGS) entry which is preliminary data.</text>
</comment>
<accession>A0A8K0HPU9</accession>
<dbReference type="AlphaFoldDB" id="A0A8K0HPU9"/>
<organism evidence="1 2">
    <name type="scientific">Rhamnella rubrinervis</name>
    <dbReference type="NCBI Taxonomy" id="2594499"/>
    <lineage>
        <taxon>Eukaryota</taxon>
        <taxon>Viridiplantae</taxon>
        <taxon>Streptophyta</taxon>
        <taxon>Embryophyta</taxon>
        <taxon>Tracheophyta</taxon>
        <taxon>Spermatophyta</taxon>
        <taxon>Magnoliopsida</taxon>
        <taxon>eudicotyledons</taxon>
        <taxon>Gunneridae</taxon>
        <taxon>Pentapetalae</taxon>
        <taxon>rosids</taxon>
        <taxon>fabids</taxon>
        <taxon>Rosales</taxon>
        <taxon>Rhamnaceae</taxon>
        <taxon>rhamnoid group</taxon>
        <taxon>Rhamneae</taxon>
        <taxon>Rhamnella</taxon>
    </lineage>
</organism>
<keyword evidence="2" id="KW-1185">Reference proteome</keyword>
<evidence type="ECO:0000313" key="2">
    <source>
        <dbReference type="Proteomes" id="UP000796880"/>
    </source>
</evidence>
<dbReference type="Proteomes" id="UP000796880">
    <property type="component" value="Unassembled WGS sequence"/>
</dbReference>
<proteinExistence type="predicted"/>
<sequence>MYKAIVISSIGLLETFNADVTSYVNVACLEISPNETDEGVKESTQTQTALGNTNQDYFTRLCAMCPEIDSLRYTLKDLDLGAGDRLDFPNLVVEKIRATQGDLVKLAFWARQRAEMIASAEMQSRWLFREIDLHGMDEELADWVNLGSGRILNAVGSRRPKPINLNSKKREAFG</sequence>
<protein>
    <submittedName>
        <fullName evidence="1">Uncharacterized protein</fullName>
    </submittedName>
</protein>
<reference evidence="1" key="1">
    <citation type="submission" date="2020-03" db="EMBL/GenBank/DDBJ databases">
        <title>A high-quality chromosome-level genome assembly of a woody plant with both climbing and erect habits, Rhamnella rubrinervis.</title>
        <authorList>
            <person name="Lu Z."/>
            <person name="Yang Y."/>
            <person name="Zhu X."/>
            <person name="Sun Y."/>
        </authorList>
    </citation>
    <scope>NUCLEOTIDE SEQUENCE</scope>
    <source>
        <strain evidence="1">BYM</strain>
        <tissue evidence="1">Leaf</tissue>
    </source>
</reference>
<gene>
    <name evidence="1" type="ORF">FNV43_RR00166</name>
</gene>